<protein>
    <submittedName>
        <fullName evidence="5">AraC-type DNA-binding protein</fullName>
    </submittedName>
</protein>
<dbReference type="InterPro" id="IPR053142">
    <property type="entry name" value="PchR_regulatory_protein"/>
</dbReference>
<dbReference type="InterPro" id="IPR009057">
    <property type="entry name" value="Homeodomain-like_sf"/>
</dbReference>
<dbReference type="Gene3D" id="1.10.10.60">
    <property type="entry name" value="Homeodomain-like"/>
    <property type="match status" value="1"/>
</dbReference>
<evidence type="ECO:0000313" key="6">
    <source>
        <dbReference type="Proteomes" id="UP000198984"/>
    </source>
</evidence>
<dbReference type="SUPFAM" id="SSF46689">
    <property type="entry name" value="Homeodomain-like"/>
    <property type="match status" value="1"/>
</dbReference>
<dbReference type="PANTHER" id="PTHR47893:SF1">
    <property type="entry name" value="REGULATORY PROTEIN PCHR"/>
    <property type="match status" value="1"/>
</dbReference>
<dbReference type="Proteomes" id="UP000198984">
    <property type="component" value="Unassembled WGS sequence"/>
</dbReference>
<evidence type="ECO:0000256" key="1">
    <source>
        <dbReference type="ARBA" id="ARBA00023015"/>
    </source>
</evidence>
<keyword evidence="1" id="KW-0805">Transcription regulation</keyword>
<dbReference type="SMART" id="SM00342">
    <property type="entry name" value="HTH_ARAC"/>
    <property type="match status" value="1"/>
</dbReference>
<name>A0A1H7GN08_9BACT</name>
<organism evidence="5 6">
    <name type="scientific">Chitinophaga rupis</name>
    <dbReference type="NCBI Taxonomy" id="573321"/>
    <lineage>
        <taxon>Bacteria</taxon>
        <taxon>Pseudomonadati</taxon>
        <taxon>Bacteroidota</taxon>
        <taxon>Chitinophagia</taxon>
        <taxon>Chitinophagales</taxon>
        <taxon>Chitinophagaceae</taxon>
        <taxon>Chitinophaga</taxon>
    </lineage>
</organism>
<feature type="domain" description="HTH araC/xylS-type" evidence="4">
    <location>
        <begin position="223"/>
        <end position="320"/>
    </location>
</feature>
<accession>A0A1H7GN08</accession>
<evidence type="ECO:0000259" key="4">
    <source>
        <dbReference type="PROSITE" id="PS01124"/>
    </source>
</evidence>
<dbReference type="AlphaFoldDB" id="A0A1H7GN08"/>
<reference evidence="5 6" key="1">
    <citation type="submission" date="2016-10" db="EMBL/GenBank/DDBJ databases">
        <authorList>
            <person name="de Groot N.N."/>
        </authorList>
    </citation>
    <scope>NUCLEOTIDE SEQUENCE [LARGE SCALE GENOMIC DNA]</scope>
    <source>
        <strain evidence="5 6">DSM 21039</strain>
    </source>
</reference>
<keyword evidence="2 5" id="KW-0238">DNA-binding</keyword>
<dbReference type="OrthoDB" id="651776at2"/>
<evidence type="ECO:0000313" key="5">
    <source>
        <dbReference type="EMBL" id="SEK38362.1"/>
    </source>
</evidence>
<dbReference type="STRING" id="573321.SAMN04488505_10193"/>
<proteinExistence type="predicted"/>
<dbReference type="GO" id="GO:0043565">
    <property type="term" value="F:sequence-specific DNA binding"/>
    <property type="evidence" value="ECO:0007669"/>
    <property type="project" value="InterPro"/>
</dbReference>
<keyword evidence="3" id="KW-0804">Transcription</keyword>
<dbReference type="Pfam" id="PF12833">
    <property type="entry name" value="HTH_18"/>
    <property type="match status" value="1"/>
</dbReference>
<gene>
    <name evidence="5" type="ORF">SAMN04488505_10193</name>
</gene>
<dbReference type="InterPro" id="IPR018060">
    <property type="entry name" value="HTH_AraC"/>
</dbReference>
<sequence length="328" mass="37772">MKYSFPDVPAHLVSVTYEIPVQYKNYQYPFAQSQLISTPLTVILEQKITVRGCVVSHHWMFVKGPVKLLLQPDETGATLYCMMQGSIDCRINGRERVRLYQGQYNLLQLHQGTHEIFLNPGLYASWGVDSPYTLLEEMATDSFHAKKLLHQTLSKDGAPKPLSGITWNKLYQLIEDINHSTPVKKITEMQLFSKLLEIQAMVLEDLDTSGDRPYRDANSQLFETIKVYLSNHLDTRPDLAQLARSFCISQSKLKQGFKKYFMTTVWSYHHKQRMERSMQLLLHTNKSVANIAADLGYMPTNFARDFKKFFGYSPRSHRANGVSYATEE</sequence>
<keyword evidence="6" id="KW-1185">Reference proteome</keyword>
<dbReference type="PANTHER" id="PTHR47893">
    <property type="entry name" value="REGULATORY PROTEIN PCHR"/>
    <property type="match status" value="1"/>
</dbReference>
<dbReference type="EMBL" id="FOBB01000001">
    <property type="protein sequence ID" value="SEK38362.1"/>
    <property type="molecule type" value="Genomic_DNA"/>
</dbReference>
<dbReference type="PROSITE" id="PS01124">
    <property type="entry name" value="HTH_ARAC_FAMILY_2"/>
    <property type="match status" value="1"/>
</dbReference>
<evidence type="ECO:0000256" key="2">
    <source>
        <dbReference type="ARBA" id="ARBA00023125"/>
    </source>
</evidence>
<evidence type="ECO:0000256" key="3">
    <source>
        <dbReference type="ARBA" id="ARBA00023163"/>
    </source>
</evidence>
<dbReference type="InterPro" id="IPR018062">
    <property type="entry name" value="HTH_AraC-typ_CS"/>
</dbReference>
<dbReference type="RefSeq" id="WP_089906200.1">
    <property type="nucleotide sequence ID" value="NZ_FOBB01000001.1"/>
</dbReference>
<dbReference type="PROSITE" id="PS00041">
    <property type="entry name" value="HTH_ARAC_FAMILY_1"/>
    <property type="match status" value="1"/>
</dbReference>
<dbReference type="GO" id="GO:0003700">
    <property type="term" value="F:DNA-binding transcription factor activity"/>
    <property type="evidence" value="ECO:0007669"/>
    <property type="project" value="InterPro"/>
</dbReference>